<keyword evidence="4" id="KW-1185">Reference proteome</keyword>
<evidence type="ECO:0008006" key="5">
    <source>
        <dbReference type="Google" id="ProtNLM"/>
    </source>
</evidence>
<name>A0ABY6A5W5_9BURK</name>
<protein>
    <recommendedName>
        <fullName evidence="5">Secreted protein</fullName>
    </recommendedName>
</protein>
<proteinExistence type="predicted"/>
<reference evidence="3" key="1">
    <citation type="submission" date="2022-09" db="EMBL/GenBank/DDBJ databases">
        <title>Bacterial diversity in gut of crayfish and pufferfish.</title>
        <authorList>
            <person name="Huang Y."/>
        </authorList>
    </citation>
    <scope>NUCLEOTIDE SEQUENCE</scope>
    <source>
        <strain evidence="3">PR12</strain>
    </source>
</reference>
<dbReference type="Proteomes" id="UP001058290">
    <property type="component" value="Chromosome"/>
</dbReference>
<evidence type="ECO:0000313" key="4">
    <source>
        <dbReference type="Proteomes" id="UP001058290"/>
    </source>
</evidence>
<organism evidence="3 4">
    <name type="scientific">Comamonas squillarum</name>
    <dbReference type="NCBI Taxonomy" id="2977320"/>
    <lineage>
        <taxon>Bacteria</taxon>
        <taxon>Pseudomonadati</taxon>
        <taxon>Pseudomonadota</taxon>
        <taxon>Betaproteobacteria</taxon>
        <taxon>Burkholderiales</taxon>
        <taxon>Comamonadaceae</taxon>
        <taxon>Comamonas</taxon>
    </lineage>
</organism>
<evidence type="ECO:0000256" key="2">
    <source>
        <dbReference type="SAM" id="SignalP"/>
    </source>
</evidence>
<feature type="compositionally biased region" description="Basic and acidic residues" evidence="1">
    <location>
        <begin position="226"/>
        <end position="236"/>
    </location>
</feature>
<feature type="signal peptide" evidence="2">
    <location>
        <begin position="1"/>
        <end position="18"/>
    </location>
</feature>
<keyword evidence="2" id="KW-0732">Signal</keyword>
<accession>A0ABY6A5W5</accession>
<dbReference type="RefSeq" id="WP_260720168.1">
    <property type="nucleotide sequence ID" value="NZ_CP104377.1"/>
</dbReference>
<evidence type="ECO:0000313" key="3">
    <source>
        <dbReference type="EMBL" id="UXC20505.1"/>
    </source>
</evidence>
<sequence length="253" mass="26274">MRPIYTSLLIAGLLSASAAAVSHTAQPPSRPAPPSAAVQQEASNLQGTVQQWLLNPNGDVDGFLLADGQMLTQVVFAPHLSAALLQAAAIGETVRVSGWPAPGLPLFSASRVTGMRTGRSVVDTPPELGEHSGPGPVAAAALSAMETSGQIKRLLYSRRGEAHGVVLDGGDIVRFAPHQAPDIMAYLQVGQPLFVRGWGLRNDYGQSIEATAIGPNAQAMQALFAKPEDPLQRDGETPGLAHGPGPVTAPPRP</sequence>
<feature type="region of interest" description="Disordered" evidence="1">
    <location>
        <begin position="226"/>
        <end position="253"/>
    </location>
</feature>
<gene>
    <name evidence="3" type="ORF">N4T19_10520</name>
</gene>
<feature type="chain" id="PRO_5045110986" description="Secreted protein" evidence="2">
    <location>
        <begin position="19"/>
        <end position="253"/>
    </location>
</feature>
<dbReference type="EMBL" id="CP104377">
    <property type="protein sequence ID" value="UXC20505.1"/>
    <property type="molecule type" value="Genomic_DNA"/>
</dbReference>
<evidence type="ECO:0000256" key="1">
    <source>
        <dbReference type="SAM" id="MobiDB-lite"/>
    </source>
</evidence>